<dbReference type="RefSeq" id="WP_144040766.1">
    <property type="nucleotide sequence ID" value="NZ_BMPL01000016.1"/>
</dbReference>
<organism evidence="2 3">
    <name type="scientific">Shewanella hanedai</name>
    <name type="common">Alteromonas hanedai</name>
    <dbReference type="NCBI Taxonomy" id="25"/>
    <lineage>
        <taxon>Bacteria</taxon>
        <taxon>Pseudomonadati</taxon>
        <taxon>Pseudomonadota</taxon>
        <taxon>Gammaproteobacteria</taxon>
        <taxon>Alteromonadales</taxon>
        <taxon>Shewanellaceae</taxon>
        <taxon>Shewanella</taxon>
    </lineage>
</organism>
<gene>
    <name evidence="2" type="ORF">FN961_13825</name>
</gene>
<name>A0A553JMR4_SHEHA</name>
<evidence type="ECO:0000313" key="2">
    <source>
        <dbReference type="EMBL" id="TRY13754.1"/>
    </source>
</evidence>
<sequence>MYKNLSLAITIVLSFLMSSCAIATPELSCRDLSELANDLDELQAEFDFGSQIREGSAEDMMLGEVVSVVGMISEMEGDRSLRRAARGLENAYINMDDGAFSYNLGQIVDIIDRINIRDCY</sequence>
<dbReference type="AlphaFoldDB" id="A0A553JMR4"/>
<accession>A0A553JMR4</accession>
<dbReference type="PROSITE" id="PS51257">
    <property type="entry name" value="PROKAR_LIPOPROTEIN"/>
    <property type="match status" value="1"/>
</dbReference>
<feature type="signal peptide" evidence="1">
    <location>
        <begin position="1"/>
        <end position="23"/>
    </location>
</feature>
<reference evidence="3" key="1">
    <citation type="submission" date="2019-07" db="EMBL/GenBank/DDBJ databases">
        <title>Shewanella sp. YLB-08 draft genomic sequence.</title>
        <authorList>
            <person name="Yu L."/>
        </authorList>
    </citation>
    <scope>NUCLEOTIDE SEQUENCE [LARGE SCALE GENOMIC DNA]</scope>
    <source>
        <strain evidence="3">JCM 20706</strain>
    </source>
</reference>
<dbReference type="OrthoDB" id="9889733at2"/>
<evidence type="ECO:0000313" key="3">
    <source>
        <dbReference type="Proteomes" id="UP000318126"/>
    </source>
</evidence>
<evidence type="ECO:0000256" key="1">
    <source>
        <dbReference type="SAM" id="SignalP"/>
    </source>
</evidence>
<protein>
    <submittedName>
        <fullName evidence="2">Uncharacterized protein</fullName>
    </submittedName>
</protein>
<proteinExistence type="predicted"/>
<feature type="chain" id="PRO_5022118733" evidence="1">
    <location>
        <begin position="24"/>
        <end position="120"/>
    </location>
</feature>
<keyword evidence="1" id="KW-0732">Signal</keyword>
<dbReference type="EMBL" id="VKGK01000016">
    <property type="protein sequence ID" value="TRY13754.1"/>
    <property type="molecule type" value="Genomic_DNA"/>
</dbReference>
<keyword evidence="3" id="KW-1185">Reference proteome</keyword>
<comment type="caution">
    <text evidence="2">The sequence shown here is derived from an EMBL/GenBank/DDBJ whole genome shotgun (WGS) entry which is preliminary data.</text>
</comment>
<dbReference type="Proteomes" id="UP000318126">
    <property type="component" value="Unassembled WGS sequence"/>
</dbReference>